<accession>A0AA40X627</accession>
<dbReference type="PANTHER" id="PTHR30514">
    <property type="entry name" value="GLUCOKINASE"/>
    <property type="match status" value="1"/>
</dbReference>
<dbReference type="GO" id="GO:0097367">
    <property type="term" value="F:carbohydrate derivative binding"/>
    <property type="evidence" value="ECO:0007669"/>
    <property type="project" value="InterPro"/>
</dbReference>
<dbReference type="Gene3D" id="3.40.50.10490">
    <property type="entry name" value="Glucose-6-phosphate isomerase like protein, domain 1"/>
    <property type="match status" value="1"/>
</dbReference>
<evidence type="ECO:0000256" key="1">
    <source>
        <dbReference type="ARBA" id="ARBA00023015"/>
    </source>
</evidence>
<keyword evidence="1" id="KW-0805">Transcription regulation</keyword>
<comment type="caution">
    <text evidence="6">The sequence shown here is derived from an EMBL/GenBank/DDBJ whole genome shotgun (WGS) entry which is preliminary data.</text>
</comment>
<reference evidence="6" key="3">
    <citation type="submission" date="2020-11" db="EMBL/GenBank/DDBJ databases">
        <authorList>
            <person name="Lee S.D."/>
        </authorList>
    </citation>
    <scope>NUCLEOTIDE SEQUENCE</scope>
    <source>
        <strain evidence="6">SAP-2</strain>
    </source>
</reference>
<reference evidence="7" key="1">
    <citation type="submission" date="2016-12" db="EMBL/GenBank/DDBJ databases">
        <authorList>
            <person name="Le Fleche-Mateos A."/>
        </authorList>
    </citation>
    <scope>NUCLEOTIDE SEQUENCE</scope>
    <source>
        <strain evidence="7">213</strain>
    </source>
</reference>
<dbReference type="Pfam" id="PF01418">
    <property type="entry name" value="HTH_6"/>
    <property type="match status" value="1"/>
</dbReference>
<dbReference type="SUPFAM" id="SSF53697">
    <property type="entry name" value="SIS domain"/>
    <property type="match status" value="1"/>
</dbReference>
<evidence type="ECO:0000256" key="3">
    <source>
        <dbReference type="ARBA" id="ARBA00023163"/>
    </source>
</evidence>
<proteinExistence type="predicted"/>
<dbReference type="InterPro" id="IPR035472">
    <property type="entry name" value="RpiR-like_SIS"/>
</dbReference>
<dbReference type="InterPro" id="IPR036388">
    <property type="entry name" value="WH-like_DNA-bd_sf"/>
</dbReference>
<dbReference type="EMBL" id="JADMKS010000010">
    <property type="protein sequence ID" value="MBF6639248.1"/>
    <property type="molecule type" value="Genomic_DNA"/>
</dbReference>
<keyword evidence="3" id="KW-0804">Transcription</keyword>
<dbReference type="Pfam" id="PF01380">
    <property type="entry name" value="SIS"/>
    <property type="match status" value="1"/>
</dbReference>
<evidence type="ECO:0000313" key="8">
    <source>
        <dbReference type="Proteomes" id="UP000192722"/>
    </source>
</evidence>
<feature type="domain" description="SIS" evidence="5">
    <location>
        <begin position="135"/>
        <end position="275"/>
    </location>
</feature>
<dbReference type="EMBL" id="MRWD01000002">
    <property type="protein sequence ID" value="ORJ23027.1"/>
    <property type="molecule type" value="Genomic_DNA"/>
</dbReference>
<dbReference type="AlphaFoldDB" id="A0AA40X627"/>
<keyword evidence="8" id="KW-1185">Reference proteome</keyword>
<protein>
    <submittedName>
        <fullName evidence="6 7">Transcriptional regulator</fullName>
    </submittedName>
</protein>
<dbReference type="GO" id="GO:0003677">
    <property type="term" value="F:DNA binding"/>
    <property type="evidence" value="ECO:0007669"/>
    <property type="project" value="UniProtKB-KW"/>
</dbReference>
<sequence length="293" mass="31373">MSEEKIKNGKAGEFSNVLDRLGAVRKDLPPTAGRIADFISQHAADVMHMSITELAERTGSSEGSVIGLCQTIGARGFQQVKLSLARELVQPVHFIHEDLTPSDNTAQVIDKIFQSDMQALRDTQSALSVEALAEAVKAIRQAKRVEVFGIGSAATIAEDTHYRLLRIGIPSRVSVDSHVQAIAASLADAQTAVITISHSGSTVETLTATQLAKEAGATTIAVTNFGRSPLLAYSDIVLNTLARETQFRSEAMTSRIAQLAVIDALIACLALSDYDRSVQTLAKTFDVLGSKRI</sequence>
<keyword evidence="2" id="KW-0238">DNA-binding</keyword>
<dbReference type="GO" id="GO:1901135">
    <property type="term" value="P:carbohydrate derivative metabolic process"/>
    <property type="evidence" value="ECO:0007669"/>
    <property type="project" value="InterPro"/>
</dbReference>
<dbReference type="RefSeq" id="WP_084982036.1">
    <property type="nucleotide sequence ID" value="NZ_CBCSCF010000006.1"/>
</dbReference>
<gene>
    <name evidence="7" type="ORF">BS639_01350</name>
    <name evidence="6" type="ORF">ITX54_21535</name>
</gene>
<dbReference type="InterPro" id="IPR046348">
    <property type="entry name" value="SIS_dom_sf"/>
</dbReference>
<dbReference type="InterPro" id="IPR009057">
    <property type="entry name" value="Homeodomain-like_sf"/>
</dbReference>
<evidence type="ECO:0000313" key="9">
    <source>
        <dbReference type="Proteomes" id="UP000705283"/>
    </source>
</evidence>
<evidence type="ECO:0000313" key="7">
    <source>
        <dbReference type="EMBL" id="ORJ23027.1"/>
    </source>
</evidence>
<reference evidence="7 8" key="2">
    <citation type="journal article" date="2017" name="Int. J. Syst. Evol. Microbiol.">
        <title>Rouxiella badensis sp. nov. and Rouxiella silvae sp. nov. isolated from peat bog soil in Germany and emendation of the genus description.</title>
        <authorList>
            <person name="Le Fleche-Mateos A."/>
            <person name="Kugler J.H."/>
            <person name="Hansen S.H."/>
            <person name="Syldatk C."/>
            <person name="Hausmann R."/>
            <person name="Lomprez F."/>
            <person name="Vandenbogaert M."/>
            <person name="Manuguerra J.C."/>
            <person name="Grimont P.A."/>
        </authorList>
    </citation>
    <scope>NUCLEOTIDE SEQUENCE [LARGE SCALE GENOMIC DNA]</scope>
    <source>
        <strain evidence="7 8">213</strain>
    </source>
</reference>
<evidence type="ECO:0000259" key="4">
    <source>
        <dbReference type="PROSITE" id="PS51071"/>
    </source>
</evidence>
<evidence type="ECO:0000256" key="2">
    <source>
        <dbReference type="ARBA" id="ARBA00023125"/>
    </source>
</evidence>
<dbReference type="Gene3D" id="1.10.10.10">
    <property type="entry name" value="Winged helix-like DNA-binding domain superfamily/Winged helix DNA-binding domain"/>
    <property type="match status" value="1"/>
</dbReference>
<dbReference type="GO" id="GO:0003700">
    <property type="term" value="F:DNA-binding transcription factor activity"/>
    <property type="evidence" value="ECO:0007669"/>
    <property type="project" value="InterPro"/>
</dbReference>
<dbReference type="Proteomes" id="UP000705283">
    <property type="component" value="Unassembled WGS sequence"/>
</dbReference>
<feature type="domain" description="HTH rpiR-type" evidence="4">
    <location>
        <begin position="15"/>
        <end position="91"/>
    </location>
</feature>
<organism evidence="6 9">
    <name type="scientific">Rouxiella silvae</name>
    <dbReference type="NCBI Taxonomy" id="1646373"/>
    <lineage>
        <taxon>Bacteria</taxon>
        <taxon>Pseudomonadati</taxon>
        <taxon>Pseudomonadota</taxon>
        <taxon>Gammaproteobacteria</taxon>
        <taxon>Enterobacterales</taxon>
        <taxon>Yersiniaceae</taxon>
        <taxon>Rouxiella</taxon>
    </lineage>
</organism>
<dbReference type="PANTHER" id="PTHR30514:SF1">
    <property type="entry name" value="HTH-TYPE TRANSCRIPTIONAL REGULATOR HEXR-RELATED"/>
    <property type="match status" value="1"/>
</dbReference>
<evidence type="ECO:0000259" key="5">
    <source>
        <dbReference type="PROSITE" id="PS51464"/>
    </source>
</evidence>
<reference evidence="6" key="4">
    <citation type="submission" date="2022-09" db="EMBL/GenBank/DDBJ databases">
        <title>Rouxiella aceris sp. nov., isolated from tree sap and emended description of the genus Rhouxiella.</title>
        <authorList>
            <person name="Kim I.S."/>
        </authorList>
    </citation>
    <scope>NUCLEOTIDE SEQUENCE</scope>
    <source>
        <strain evidence="6">SAP-2</strain>
    </source>
</reference>
<dbReference type="PROSITE" id="PS51464">
    <property type="entry name" value="SIS"/>
    <property type="match status" value="1"/>
</dbReference>
<dbReference type="InterPro" id="IPR001347">
    <property type="entry name" value="SIS_dom"/>
</dbReference>
<dbReference type="PROSITE" id="PS51071">
    <property type="entry name" value="HTH_RPIR"/>
    <property type="match status" value="1"/>
</dbReference>
<dbReference type="InterPro" id="IPR047640">
    <property type="entry name" value="RpiR-like"/>
</dbReference>
<dbReference type="SUPFAM" id="SSF46689">
    <property type="entry name" value="Homeodomain-like"/>
    <property type="match status" value="1"/>
</dbReference>
<dbReference type="Proteomes" id="UP000192722">
    <property type="component" value="Unassembled WGS sequence"/>
</dbReference>
<name>A0AA40X627_9GAMM</name>
<dbReference type="InterPro" id="IPR000281">
    <property type="entry name" value="HTH_RpiR"/>
</dbReference>
<dbReference type="CDD" id="cd05013">
    <property type="entry name" value="SIS_RpiR"/>
    <property type="match status" value="1"/>
</dbReference>
<evidence type="ECO:0000313" key="6">
    <source>
        <dbReference type="EMBL" id="MBF6639248.1"/>
    </source>
</evidence>